<dbReference type="RefSeq" id="XP_034255638.1">
    <property type="nucleotide sequence ID" value="XM_034399747.1"/>
</dbReference>
<feature type="compositionally biased region" description="Polar residues" evidence="1">
    <location>
        <begin position="9"/>
        <end position="22"/>
    </location>
</feature>
<keyword evidence="2" id="KW-1185">Reference proteome</keyword>
<proteinExistence type="predicted"/>
<gene>
    <name evidence="3" type="primary">LOC117653816</name>
</gene>
<evidence type="ECO:0000313" key="3">
    <source>
        <dbReference type="RefSeq" id="XP_034255638.1"/>
    </source>
</evidence>
<dbReference type="Proteomes" id="UP000515158">
    <property type="component" value="Unplaced"/>
</dbReference>
<evidence type="ECO:0000256" key="1">
    <source>
        <dbReference type="SAM" id="MobiDB-lite"/>
    </source>
</evidence>
<dbReference type="GeneID" id="117653816"/>
<evidence type="ECO:0000313" key="2">
    <source>
        <dbReference type="Proteomes" id="UP000515158"/>
    </source>
</evidence>
<feature type="region of interest" description="Disordered" evidence="1">
    <location>
        <begin position="1"/>
        <end position="24"/>
    </location>
</feature>
<protein>
    <submittedName>
        <fullName evidence="3">Uncharacterized protein LOC117653816</fullName>
    </submittedName>
</protein>
<dbReference type="AlphaFoldDB" id="A0A6P9ABX8"/>
<name>A0A6P9ABX8_THRPL</name>
<sequence length="122" mass="13782">MGHHEEWTFETSCPSSDESFGSGSAGELDQLKFEVAHGKWHLSLYRQALKDAEGGAEAAAVQLEMVKEHHRPNCAECDSHQMWVKLAAARKQTRDSSQQTSPILCQNDRKKRARIQRRSMST</sequence>
<organism evidence="3">
    <name type="scientific">Thrips palmi</name>
    <name type="common">Melon thrips</name>
    <dbReference type="NCBI Taxonomy" id="161013"/>
    <lineage>
        <taxon>Eukaryota</taxon>
        <taxon>Metazoa</taxon>
        <taxon>Ecdysozoa</taxon>
        <taxon>Arthropoda</taxon>
        <taxon>Hexapoda</taxon>
        <taxon>Insecta</taxon>
        <taxon>Pterygota</taxon>
        <taxon>Neoptera</taxon>
        <taxon>Paraneoptera</taxon>
        <taxon>Thysanoptera</taxon>
        <taxon>Terebrantia</taxon>
        <taxon>Thripoidea</taxon>
        <taxon>Thripidae</taxon>
        <taxon>Thrips</taxon>
    </lineage>
</organism>
<reference evidence="3" key="1">
    <citation type="submission" date="2025-08" db="UniProtKB">
        <authorList>
            <consortium name="RefSeq"/>
        </authorList>
    </citation>
    <scope>IDENTIFICATION</scope>
    <source>
        <tissue evidence="3">Total insect</tissue>
    </source>
</reference>
<feature type="compositionally biased region" description="Basic residues" evidence="1">
    <location>
        <begin position="109"/>
        <end position="122"/>
    </location>
</feature>
<accession>A0A6P9ABX8</accession>
<feature type="compositionally biased region" description="Polar residues" evidence="1">
    <location>
        <begin position="95"/>
        <end position="104"/>
    </location>
</feature>
<feature type="region of interest" description="Disordered" evidence="1">
    <location>
        <begin position="89"/>
        <end position="122"/>
    </location>
</feature>
<dbReference type="KEGG" id="tpal:117653816"/>
<dbReference type="InParanoid" id="A0A6P9ABX8"/>